<sequence length="114" mass="13077">MKLDIEDYMKSCLICAMMKHRIGKLPGLFQQVTEPTQPWEEIAMDFIIELPESGGNTVIWTVIDLFSQQAHFTTCKGLPSAKKLANLFMKHIYRLHGIPRRIISDRGVQFTAKI</sequence>
<dbReference type="PANTHER" id="PTHR35046">
    <property type="entry name" value="ZINC KNUCKLE (CCHC-TYPE) FAMILY PROTEIN"/>
    <property type="match status" value="1"/>
</dbReference>
<dbReference type="InterPro" id="IPR012337">
    <property type="entry name" value="RNaseH-like_sf"/>
</dbReference>
<evidence type="ECO:0000259" key="1">
    <source>
        <dbReference type="PROSITE" id="PS50994"/>
    </source>
</evidence>
<name>A0A2H6N0A5_9SAUR</name>
<dbReference type="SUPFAM" id="SSF53098">
    <property type="entry name" value="Ribonuclease H-like"/>
    <property type="match status" value="1"/>
</dbReference>
<organism evidence="2">
    <name type="scientific">Micrurus carvalhoi</name>
    <dbReference type="NCBI Taxonomy" id="3147026"/>
    <lineage>
        <taxon>Eukaryota</taxon>
        <taxon>Metazoa</taxon>
        <taxon>Chordata</taxon>
        <taxon>Craniata</taxon>
        <taxon>Vertebrata</taxon>
        <taxon>Euteleostomi</taxon>
        <taxon>Lepidosauria</taxon>
        <taxon>Squamata</taxon>
        <taxon>Bifurcata</taxon>
        <taxon>Unidentata</taxon>
        <taxon>Episquamata</taxon>
        <taxon>Toxicofera</taxon>
        <taxon>Serpentes</taxon>
        <taxon>Colubroidea</taxon>
        <taxon>Elapidae</taxon>
        <taxon>Elapinae</taxon>
        <taxon>Micrurus</taxon>
    </lineage>
</organism>
<dbReference type="EMBL" id="IACI01037536">
    <property type="protein sequence ID" value="LAA21757.1"/>
    <property type="molecule type" value="Transcribed_RNA"/>
</dbReference>
<reference evidence="2" key="2">
    <citation type="submission" date="2017-12" db="EMBL/GenBank/DDBJ databases">
        <title>Coralsnake Venomics: Analyses of Venom Gland Transcriptomes and Proteomes of Six Brazilian Taxa.</title>
        <authorList>
            <person name="Aird S.D."/>
            <person name="Jorge da Silva N."/>
            <person name="Qiu L."/>
            <person name="Villar-Briones A."/>
            <person name="Aparecida-Saddi V."/>
            <person name="Campos-Telles M.P."/>
            <person name="Grau M."/>
            <person name="Mikheyev A.S."/>
        </authorList>
    </citation>
    <scope>NUCLEOTIDE SEQUENCE</scope>
    <source>
        <tissue evidence="2">Venom_gland</tissue>
    </source>
</reference>
<feature type="domain" description="Integrase catalytic" evidence="1">
    <location>
        <begin position="34"/>
        <end position="114"/>
    </location>
</feature>
<dbReference type="GO" id="GO:0015074">
    <property type="term" value="P:DNA integration"/>
    <property type="evidence" value="ECO:0007669"/>
    <property type="project" value="InterPro"/>
</dbReference>
<protein>
    <recommendedName>
        <fullName evidence="1">Integrase catalytic domain-containing protein</fullName>
    </recommendedName>
</protein>
<evidence type="ECO:0000313" key="2">
    <source>
        <dbReference type="EMBL" id="LAA21757.1"/>
    </source>
</evidence>
<proteinExistence type="predicted"/>
<dbReference type="GO" id="GO:0003676">
    <property type="term" value="F:nucleic acid binding"/>
    <property type="evidence" value="ECO:0007669"/>
    <property type="project" value="InterPro"/>
</dbReference>
<accession>A0A2H6N0A5</accession>
<dbReference type="PANTHER" id="PTHR35046:SF18">
    <property type="entry name" value="RNA-DIRECTED DNA POLYMERASE"/>
    <property type="match status" value="1"/>
</dbReference>
<dbReference type="InterPro" id="IPR036397">
    <property type="entry name" value="RNaseH_sf"/>
</dbReference>
<dbReference type="Gene3D" id="3.30.420.10">
    <property type="entry name" value="Ribonuclease H-like superfamily/Ribonuclease H"/>
    <property type="match status" value="1"/>
</dbReference>
<dbReference type="AlphaFoldDB" id="A0A2H6N0A5"/>
<dbReference type="PROSITE" id="PS50994">
    <property type="entry name" value="INTEGRASE"/>
    <property type="match status" value="1"/>
</dbReference>
<reference evidence="2" key="1">
    <citation type="submission" date="2017-07" db="EMBL/GenBank/DDBJ databases">
        <authorList>
            <person name="Mikheyev A."/>
            <person name="Grau M."/>
        </authorList>
    </citation>
    <scope>NUCLEOTIDE SEQUENCE</scope>
    <source>
        <tissue evidence="2">Venom_gland</tissue>
    </source>
</reference>
<dbReference type="InterPro" id="IPR001584">
    <property type="entry name" value="Integrase_cat-core"/>
</dbReference>